<dbReference type="HOGENOM" id="CLU_022511_2_0_1"/>
<dbReference type="SUPFAM" id="SSF52490">
    <property type="entry name" value="Tubulin nucleotide-binding domain-like"/>
    <property type="match status" value="1"/>
</dbReference>
<dbReference type="InterPro" id="IPR029209">
    <property type="entry name" value="DML1/Misato_tubulin"/>
</dbReference>
<comment type="similarity">
    <text evidence="3">Belongs to the misato family.</text>
</comment>
<organism evidence="8 9">
    <name type="scientific">Laccaria amethystina LaAM-08-1</name>
    <dbReference type="NCBI Taxonomy" id="1095629"/>
    <lineage>
        <taxon>Eukaryota</taxon>
        <taxon>Fungi</taxon>
        <taxon>Dikarya</taxon>
        <taxon>Basidiomycota</taxon>
        <taxon>Agaricomycotina</taxon>
        <taxon>Agaricomycetes</taxon>
        <taxon>Agaricomycetidae</taxon>
        <taxon>Agaricales</taxon>
        <taxon>Agaricineae</taxon>
        <taxon>Hydnangiaceae</taxon>
        <taxon>Laccaria</taxon>
    </lineage>
</organism>
<evidence type="ECO:0000256" key="2">
    <source>
        <dbReference type="ARBA" id="ARBA00004173"/>
    </source>
</evidence>
<evidence type="ECO:0000313" key="9">
    <source>
        <dbReference type="Proteomes" id="UP000054477"/>
    </source>
</evidence>
<dbReference type="OrthoDB" id="271881at2759"/>
<dbReference type="PANTHER" id="PTHR13391:SF0">
    <property type="entry name" value="PROTEIN MISATO HOMOLOG 1"/>
    <property type="match status" value="1"/>
</dbReference>
<comment type="subcellular location">
    <subcellularLocation>
        <location evidence="2">Mitochondrion</location>
    </subcellularLocation>
</comment>
<sequence length="501" mass="56198">MKEILYIQAGQLSNYAGTHFWNTQESYFTYGDVEEPLTNNDVSFREGIGPMGESIICPRLLVFDRKANFGTLAASNALGEVDDIEGENGSESPPGPWTDGIVEYRQTRIAKSVYQNRMEDFEEQNKDLSLDEEELGGVRYWSDFNRLYYLPRSVQKLSNAAEWETPDGDWGLGMELFKSYNEDKDLMEGDVRLFIEECDSLQGTQTINDTVSFGGFMGGFLTAFRDDFLKLPLLVFPIFSGAVSEEVDVDNRLSMKKKINDALYLRSLSELSSMTVPLQPASLWPCGWDNSVAPHRNELYRQSAFLSSHIETSTFPLRLKETTEDLSSISAKLNWRGTTPFVNLGGVFPVSSDEFDLSRQFVNLSIPGPFKASPQYSRLDVTRGFIPSCVTNYQSSAAALWSLRDPYVSRFHTPAYPIPTSFPIHADRSGRPIGVNMLASLAASSDTGGLFKNHATFVDDCVRRRRLNLGIDLDELKELGNDLWTLYGNYSEGGEGAMFED</sequence>
<proteinExistence type="inferred from homology"/>
<evidence type="ECO:0000256" key="5">
    <source>
        <dbReference type="SAM" id="Coils"/>
    </source>
</evidence>
<dbReference type="GO" id="GO:0007005">
    <property type="term" value="P:mitochondrion organization"/>
    <property type="evidence" value="ECO:0007669"/>
    <property type="project" value="InterPro"/>
</dbReference>
<reference evidence="9" key="2">
    <citation type="submission" date="2015-01" db="EMBL/GenBank/DDBJ databases">
        <title>Evolutionary Origins and Diversification of the Mycorrhizal Mutualists.</title>
        <authorList>
            <consortium name="DOE Joint Genome Institute"/>
            <consortium name="Mycorrhizal Genomics Consortium"/>
            <person name="Kohler A."/>
            <person name="Kuo A."/>
            <person name="Nagy L.G."/>
            <person name="Floudas D."/>
            <person name="Copeland A."/>
            <person name="Barry K.W."/>
            <person name="Cichocki N."/>
            <person name="Veneault-Fourrey C."/>
            <person name="LaButti K."/>
            <person name="Lindquist E.A."/>
            <person name="Lipzen A."/>
            <person name="Lundell T."/>
            <person name="Morin E."/>
            <person name="Murat C."/>
            <person name="Riley R."/>
            <person name="Ohm R."/>
            <person name="Sun H."/>
            <person name="Tunlid A."/>
            <person name="Henrissat B."/>
            <person name="Grigoriev I.V."/>
            <person name="Hibbett D.S."/>
            <person name="Martin F."/>
        </authorList>
    </citation>
    <scope>NUCLEOTIDE SEQUENCE [LARGE SCALE GENOMIC DNA]</scope>
    <source>
        <strain evidence="9">LaAM-08-1</strain>
    </source>
</reference>
<reference evidence="8 9" key="1">
    <citation type="submission" date="2014-04" db="EMBL/GenBank/DDBJ databases">
        <authorList>
            <consortium name="DOE Joint Genome Institute"/>
            <person name="Kuo A."/>
            <person name="Kohler A."/>
            <person name="Nagy L.G."/>
            <person name="Floudas D."/>
            <person name="Copeland A."/>
            <person name="Barry K.W."/>
            <person name="Cichocki N."/>
            <person name="Veneault-Fourrey C."/>
            <person name="LaButti K."/>
            <person name="Lindquist E.A."/>
            <person name="Lipzen A."/>
            <person name="Lundell T."/>
            <person name="Morin E."/>
            <person name="Murat C."/>
            <person name="Sun H."/>
            <person name="Tunlid A."/>
            <person name="Henrissat B."/>
            <person name="Grigoriev I.V."/>
            <person name="Hibbett D.S."/>
            <person name="Martin F."/>
            <person name="Nordberg H.P."/>
            <person name="Cantor M.N."/>
            <person name="Hua S.X."/>
        </authorList>
    </citation>
    <scope>NUCLEOTIDE SEQUENCE [LARGE SCALE GENOMIC DNA]</scope>
    <source>
        <strain evidence="8 9">LaAM-08-1</strain>
    </source>
</reference>
<dbReference type="EMBL" id="KN838862">
    <property type="protein sequence ID" value="KIJ93142.1"/>
    <property type="molecule type" value="Genomic_DNA"/>
</dbReference>
<feature type="coiled-coil region" evidence="5">
    <location>
        <begin position="104"/>
        <end position="131"/>
    </location>
</feature>
<dbReference type="InterPro" id="IPR019605">
    <property type="entry name" value="Misato_II_tubulin-like"/>
</dbReference>
<dbReference type="Proteomes" id="UP000054477">
    <property type="component" value="Unassembled WGS sequence"/>
</dbReference>
<evidence type="ECO:0000259" key="7">
    <source>
        <dbReference type="Pfam" id="PF14881"/>
    </source>
</evidence>
<evidence type="ECO:0000256" key="4">
    <source>
        <dbReference type="ARBA" id="ARBA00023128"/>
    </source>
</evidence>
<gene>
    <name evidence="8" type="ORF">K443DRAFT_408935</name>
</gene>
<evidence type="ECO:0000259" key="6">
    <source>
        <dbReference type="Pfam" id="PF10644"/>
    </source>
</evidence>
<evidence type="ECO:0008006" key="10">
    <source>
        <dbReference type="Google" id="ProtNLM"/>
    </source>
</evidence>
<feature type="domain" description="Misato Segment II tubulin-like" evidence="6">
    <location>
        <begin position="2"/>
        <end position="119"/>
    </location>
</feature>
<dbReference type="Gene3D" id="3.40.50.1440">
    <property type="entry name" value="Tubulin/FtsZ, GTPase domain"/>
    <property type="match status" value="1"/>
</dbReference>
<dbReference type="InterPro" id="IPR036525">
    <property type="entry name" value="Tubulin/FtsZ_GTPase_sf"/>
</dbReference>
<keyword evidence="4" id="KW-0496">Mitochondrion</keyword>
<accession>A0A0C9XA20</accession>
<dbReference type="STRING" id="1095629.A0A0C9XA20"/>
<dbReference type="Pfam" id="PF10644">
    <property type="entry name" value="Misat_Tub_SegII"/>
    <property type="match status" value="1"/>
</dbReference>
<evidence type="ECO:0000256" key="1">
    <source>
        <dbReference type="ARBA" id="ARBA00003757"/>
    </source>
</evidence>
<dbReference type="AlphaFoldDB" id="A0A0C9XA20"/>
<feature type="domain" description="DML1/Misato tubulin" evidence="7">
    <location>
        <begin position="137"/>
        <end position="319"/>
    </location>
</feature>
<dbReference type="GO" id="GO:0005739">
    <property type="term" value="C:mitochondrion"/>
    <property type="evidence" value="ECO:0007669"/>
    <property type="project" value="UniProtKB-SubCell"/>
</dbReference>
<dbReference type="InterPro" id="IPR049942">
    <property type="entry name" value="DML1/Misato"/>
</dbReference>
<evidence type="ECO:0000313" key="8">
    <source>
        <dbReference type="EMBL" id="KIJ93142.1"/>
    </source>
</evidence>
<dbReference type="Pfam" id="PF14881">
    <property type="entry name" value="Tubulin_3"/>
    <property type="match status" value="1"/>
</dbReference>
<comment type="function">
    <text evidence="1">Involved in the partitioning of the mitochondrial organelle and mitochondrial DNA (mtDNA) inheritance.</text>
</comment>
<protein>
    <recommendedName>
        <fullName evidence="10">Tubulin nucleotide-binding domain-like protein</fullName>
    </recommendedName>
</protein>
<evidence type="ECO:0000256" key="3">
    <source>
        <dbReference type="ARBA" id="ARBA00008507"/>
    </source>
</evidence>
<name>A0A0C9XA20_9AGAR</name>
<keyword evidence="5" id="KW-0175">Coiled coil</keyword>
<dbReference type="PANTHER" id="PTHR13391">
    <property type="entry name" value="MITOCHONDRIAL DISTRIBUTION REGULATOR MISATO"/>
    <property type="match status" value="1"/>
</dbReference>
<keyword evidence="9" id="KW-1185">Reference proteome</keyword>